<dbReference type="GeneID" id="24875092"/>
<dbReference type="PANTHER" id="PTHR31632:SF2">
    <property type="entry name" value="PLASMA MEMBRANE IRON PERMEASE"/>
    <property type="match status" value="1"/>
</dbReference>
<dbReference type="PANTHER" id="PTHR31632">
    <property type="entry name" value="IRON TRANSPORTER FTH1"/>
    <property type="match status" value="1"/>
</dbReference>
<dbReference type="Pfam" id="PF03239">
    <property type="entry name" value="FTR1"/>
    <property type="match status" value="1"/>
</dbReference>
<protein>
    <submittedName>
        <fullName evidence="7">Iron permease</fullName>
    </submittedName>
</protein>
<evidence type="ECO:0000256" key="1">
    <source>
        <dbReference type="ARBA" id="ARBA00004141"/>
    </source>
</evidence>
<reference evidence="7 8" key="1">
    <citation type="journal article" date="2016" name="Sci. Rep.">
        <title>A novel ammonia-oxidizing archaeon from wastewater treatment plant: Its enrichment, physiological and genomic characteristics.</title>
        <authorList>
            <person name="Li Y."/>
            <person name="Ding K."/>
            <person name="Wen X."/>
            <person name="Zhang B."/>
            <person name="Shen B."/>
            <person name="Yang Y."/>
        </authorList>
    </citation>
    <scope>NUCLEOTIDE SEQUENCE [LARGE SCALE GENOMIC DNA]</scope>
    <source>
        <strain evidence="7 8">SAT1</strain>
    </source>
</reference>
<dbReference type="InterPro" id="IPR004923">
    <property type="entry name" value="FTR1/Fip1/EfeU"/>
</dbReference>
<proteinExistence type="inferred from homology"/>
<dbReference type="GO" id="GO:0015093">
    <property type="term" value="F:ferrous iron transmembrane transporter activity"/>
    <property type="evidence" value="ECO:0007669"/>
    <property type="project" value="TreeGrafter"/>
</dbReference>
<keyword evidence="3 6" id="KW-0812">Transmembrane</keyword>
<keyword evidence="8" id="KW-1185">Reference proteome</keyword>
<evidence type="ECO:0000313" key="7">
    <source>
        <dbReference type="EMBL" id="AJZ75310.1"/>
    </source>
</evidence>
<evidence type="ECO:0000256" key="5">
    <source>
        <dbReference type="ARBA" id="ARBA00023136"/>
    </source>
</evidence>
<dbReference type="STRING" id="1603555.SU86_001685"/>
<dbReference type="Proteomes" id="UP000266745">
    <property type="component" value="Chromosome"/>
</dbReference>
<gene>
    <name evidence="7" type="ORF">SU86_001685</name>
</gene>
<feature type="transmembrane region" description="Helical" evidence="6">
    <location>
        <begin position="606"/>
        <end position="627"/>
    </location>
</feature>
<comment type="similarity">
    <text evidence="2">Belongs to the oxidase-dependent Fe transporter (OFeT) (TC 9.A.10.1) family.</text>
</comment>
<evidence type="ECO:0000256" key="6">
    <source>
        <dbReference type="SAM" id="Phobius"/>
    </source>
</evidence>
<organism evidence="7 8">
    <name type="scientific">Candidatus Nitrosotenuis cloacae</name>
    <dbReference type="NCBI Taxonomy" id="1603555"/>
    <lineage>
        <taxon>Archaea</taxon>
        <taxon>Nitrososphaerota</taxon>
        <taxon>Candidatus Nitrosotenuis</taxon>
    </lineage>
</organism>
<accession>A0A3G1AZJ2</accession>
<keyword evidence="4 6" id="KW-1133">Transmembrane helix</keyword>
<feature type="transmembrane region" description="Helical" evidence="6">
    <location>
        <begin position="531"/>
        <end position="549"/>
    </location>
</feature>
<dbReference type="KEGG" id="tah:SU86_001685"/>
<evidence type="ECO:0000256" key="3">
    <source>
        <dbReference type="ARBA" id="ARBA00022692"/>
    </source>
</evidence>
<feature type="transmembrane region" description="Helical" evidence="6">
    <location>
        <begin position="497"/>
        <end position="519"/>
    </location>
</feature>
<feature type="transmembrane region" description="Helical" evidence="6">
    <location>
        <begin position="565"/>
        <end position="586"/>
    </location>
</feature>
<sequence length="742" mass="83169">MKQFLILALVVSVIFSAIPYSSAESQDIALADATGRVVTLGIDMIRESIQNNSYDSALKYSKFTTDFYSAQIYTLRSSNIESADDLHLLLIDIHSKIARSASSDEIFADLDMASQYVSKFPTSTEPLMVASHLLSASDQSYQLSKPENNGDHFYIIADSLRIMSFNLFNSNSAPQERQADEIRAFYLDLQQHMDAKKDFVSIGKLITTIQRDITGTDTVLVDSANLYNVIRDLYSQTDVELQAGNYEKAEELVIAAYLDNFEYLEADIEIVDETLLHTMELNMREELRAMVKEKKSPEEIMTFINDPILKDLEKAEGLVSNLKRADPQVAHAAAAQPKLLNPMGSATDDQKSGVRAEIDFIRATLETMLVQYQNQDYTAAFTSARTAYLDSYEHVEIPLRSIDPDFTLEVELQFAELRQLINEKADFSQVQEAAIKVRRSLDESERLVTGTGQLAPAIAFTSSFAVIFREGLESVLILGAILTYLEASRNTRFKKYVHYGIVLAIAATAVTWVVAAYLIKISGANRELIEAIAALSATAVLFYVSFWILNKIEHKKWMEFVKAKVWQASTTGGVAVFVMLSFFTVYREGFETVLFYEAMFGFAKYMELYVGLGFVLGIGTLLGIYYVTRKLGKRLPLKMLFGLTMGVGAYLSIAFLGNAIRELQTLDIVPFTSMLGIIPRLDINLAKMTGIYPTLETLIGQLIMLGIYMVAASYVLVLRPKREEKIATMRKSRREADEPKTN</sequence>
<evidence type="ECO:0000313" key="8">
    <source>
        <dbReference type="Proteomes" id="UP000266745"/>
    </source>
</evidence>
<feature type="transmembrane region" description="Helical" evidence="6">
    <location>
        <begin position="639"/>
        <end position="660"/>
    </location>
</feature>
<feature type="transmembrane region" description="Helical" evidence="6">
    <location>
        <begin position="698"/>
        <end position="717"/>
    </location>
</feature>
<dbReference type="EMBL" id="CP011097">
    <property type="protein sequence ID" value="AJZ75310.1"/>
    <property type="molecule type" value="Genomic_DNA"/>
</dbReference>
<evidence type="ECO:0000256" key="4">
    <source>
        <dbReference type="ARBA" id="ARBA00022989"/>
    </source>
</evidence>
<dbReference type="AlphaFoldDB" id="A0A3G1AZJ2"/>
<dbReference type="RefSeq" id="WP_048187804.1">
    <property type="nucleotide sequence ID" value="NZ_CP011097.1"/>
</dbReference>
<feature type="transmembrane region" description="Helical" evidence="6">
    <location>
        <begin position="466"/>
        <end position="485"/>
    </location>
</feature>
<dbReference type="GO" id="GO:0033573">
    <property type="term" value="C:high-affinity iron permease complex"/>
    <property type="evidence" value="ECO:0007669"/>
    <property type="project" value="InterPro"/>
</dbReference>
<evidence type="ECO:0000256" key="2">
    <source>
        <dbReference type="ARBA" id="ARBA00008333"/>
    </source>
</evidence>
<keyword evidence="5 6" id="KW-0472">Membrane</keyword>
<name>A0A3G1AZJ2_9ARCH</name>
<comment type="subcellular location">
    <subcellularLocation>
        <location evidence="1">Membrane</location>
        <topology evidence="1">Multi-pass membrane protein</topology>
    </subcellularLocation>
</comment>